<evidence type="ECO:0000256" key="7">
    <source>
        <dbReference type="SAM" id="SignalP"/>
    </source>
</evidence>
<dbReference type="Proteomes" id="UP001344447">
    <property type="component" value="Unassembled WGS sequence"/>
</dbReference>
<feature type="signal peptide" evidence="7">
    <location>
        <begin position="1"/>
        <end position="22"/>
    </location>
</feature>
<dbReference type="GO" id="GO:0016567">
    <property type="term" value="P:protein ubiquitination"/>
    <property type="evidence" value="ECO:0007669"/>
    <property type="project" value="TreeGrafter"/>
</dbReference>
<reference evidence="8 9" key="1">
    <citation type="submission" date="2023-11" db="EMBL/GenBank/DDBJ databases">
        <title>Dfirmibasis_genome.</title>
        <authorList>
            <person name="Edelbroek B."/>
            <person name="Kjellin J."/>
            <person name="Jerlstrom-Hultqvist J."/>
            <person name="Soderbom F."/>
        </authorList>
    </citation>
    <scope>NUCLEOTIDE SEQUENCE [LARGE SCALE GENOMIC DNA]</scope>
    <source>
        <strain evidence="8 9">TNS-C-14</strain>
    </source>
</reference>
<dbReference type="GO" id="GO:0031464">
    <property type="term" value="C:Cul4A-RING E3 ubiquitin ligase complex"/>
    <property type="evidence" value="ECO:0007669"/>
    <property type="project" value="TreeGrafter"/>
</dbReference>
<evidence type="ECO:0000313" key="9">
    <source>
        <dbReference type="Proteomes" id="UP001344447"/>
    </source>
</evidence>
<protein>
    <recommendedName>
        <fullName evidence="10">Sulfite exporter TauE/SafE family protein</fullName>
    </recommendedName>
</protein>
<keyword evidence="9" id="KW-1185">Reference proteome</keyword>
<feature type="transmembrane region" description="Helical" evidence="6">
    <location>
        <begin position="401"/>
        <end position="428"/>
    </location>
</feature>
<dbReference type="InterPro" id="IPR002781">
    <property type="entry name" value="TM_pro_TauE-like"/>
</dbReference>
<evidence type="ECO:0000313" key="8">
    <source>
        <dbReference type="EMBL" id="KAK5575921.1"/>
    </source>
</evidence>
<feature type="chain" id="PRO_5043035907" description="Sulfite exporter TauE/SafE family protein" evidence="7">
    <location>
        <begin position="23"/>
        <end position="547"/>
    </location>
</feature>
<keyword evidence="4 6" id="KW-0472">Membrane</keyword>
<dbReference type="PANTHER" id="PTHR14255">
    <property type="entry name" value="CEREBLON"/>
    <property type="match status" value="1"/>
</dbReference>
<evidence type="ECO:0000256" key="4">
    <source>
        <dbReference type="ARBA" id="ARBA00023136"/>
    </source>
</evidence>
<keyword evidence="2 6" id="KW-0812">Transmembrane</keyword>
<feature type="region of interest" description="Disordered" evidence="5">
    <location>
        <begin position="270"/>
        <end position="298"/>
    </location>
</feature>
<gene>
    <name evidence="8" type="ORF">RB653_007056</name>
</gene>
<evidence type="ECO:0000256" key="2">
    <source>
        <dbReference type="ARBA" id="ARBA00022692"/>
    </source>
</evidence>
<feature type="compositionally biased region" description="Low complexity" evidence="5">
    <location>
        <begin position="270"/>
        <end position="280"/>
    </location>
</feature>
<keyword evidence="3 6" id="KW-1133">Transmembrane helix</keyword>
<feature type="transmembrane region" description="Helical" evidence="6">
    <location>
        <begin position="448"/>
        <end position="465"/>
    </location>
</feature>
<comment type="subcellular location">
    <subcellularLocation>
        <location evidence="1">Membrane</location>
        <topology evidence="1">Multi-pass membrane protein</topology>
    </subcellularLocation>
</comment>
<evidence type="ECO:0000256" key="5">
    <source>
        <dbReference type="SAM" id="MobiDB-lite"/>
    </source>
</evidence>
<feature type="transmembrane region" description="Helical" evidence="6">
    <location>
        <begin position="319"/>
        <end position="338"/>
    </location>
</feature>
<evidence type="ECO:0000256" key="6">
    <source>
        <dbReference type="SAM" id="Phobius"/>
    </source>
</evidence>
<sequence>MKFKILIKSIFIILIIINITRSKFIEGDQIQQQQQQQQPQYIKGYTSIYGYENEMDTVVGTNSTTSTSSLTSSENDESLSDCDNKCQIGQVCRNHTCTTCLTDSECQVLNDQWICQIGTCTHKSLFHNEISSLDIVGFILLFIGCALSSGGGVGGGGIYIPILILVSKWDPKTAIPLSNCLVAGCALANFIQNFPRRHPFSNKHLIDYSVALLIEPLTLAGTIFGVYLHTYFPPLVILLLLVITLGFTSYKTISKGIDIWKSEKKKKESLLSNTDDNNNNNDDDDNNNNTGDGNSNNKSINAPAIVESVKYNPFFDAEWGKISILLVILAFSTMFSIFKGGDQMYSIIGVKLCSPVYWVLSFVMVPVIIIAWGITAKILMREYEKKKEEGREVEGEIKYTYKNVLVLGILSIVAGCLASLLGIGGGMIKGPVLLQMGLVPDVTAATSSYMILFTSASSAIQYILVGKLRWDYGIVYYVIGFISCFFGTQTLIWIVKKYQRRSYIVFLIGFVITFSTILLVITESIDFVKYRNLTFDSICLPANQPQS</sequence>
<feature type="transmembrane region" description="Helical" evidence="6">
    <location>
        <begin position="174"/>
        <end position="194"/>
    </location>
</feature>
<dbReference type="PANTHER" id="PTHR14255:SF3">
    <property type="entry name" value="SULFITE EXPORTER TAUE_SAFE FAMILY PROTEIN 5-RELATED"/>
    <property type="match status" value="1"/>
</dbReference>
<proteinExistence type="predicted"/>
<feature type="transmembrane region" description="Helical" evidence="6">
    <location>
        <begin position="474"/>
        <end position="495"/>
    </location>
</feature>
<evidence type="ECO:0008006" key="10">
    <source>
        <dbReference type="Google" id="ProtNLM"/>
    </source>
</evidence>
<dbReference type="EMBL" id="JAVFKY010000005">
    <property type="protein sequence ID" value="KAK5575921.1"/>
    <property type="molecule type" value="Genomic_DNA"/>
</dbReference>
<evidence type="ECO:0000256" key="1">
    <source>
        <dbReference type="ARBA" id="ARBA00004141"/>
    </source>
</evidence>
<feature type="transmembrane region" description="Helical" evidence="6">
    <location>
        <begin position="358"/>
        <end position="380"/>
    </location>
</feature>
<name>A0AAN7TTZ9_9MYCE</name>
<feature type="transmembrane region" description="Helical" evidence="6">
    <location>
        <begin position="135"/>
        <end position="162"/>
    </location>
</feature>
<evidence type="ECO:0000256" key="3">
    <source>
        <dbReference type="ARBA" id="ARBA00022989"/>
    </source>
</evidence>
<feature type="transmembrane region" description="Helical" evidence="6">
    <location>
        <begin position="501"/>
        <end position="521"/>
    </location>
</feature>
<accession>A0AAN7TTZ9</accession>
<organism evidence="8 9">
    <name type="scientific">Dictyostelium firmibasis</name>
    <dbReference type="NCBI Taxonomy" id="79012"/>
    <lineage>
        <taxon>Eukaryota</taxon>
        <taxon>Amoebozoa</taxon>
        <taxon>Evosea</taxon>
        <taxon>Eumycetozoa</taxon>
        <taxon>Dictyostelia</taxon>
        <taxon>Dictyosteliales</taxon>
        <taxon>Dictyosteliaceae</taxon>
        <taxon>Dictyostelium</taxon>
    </lineage>
</organism>
<comment type="caution">
    <text evidence="8">The sequence shown here is derived from an EMBL/GenBank/DDBJ whole genome shotgun (WGS) entry which is preliminary data.</text>
</comment>
<dbReference type="Pfam" id="PF01925">
    <property type="entry name" value="TauE"/>
    <property type="match status" value="2"/>
</dbReference>
<feature type="compositionally biased region" description="Low complexity" evidence="5">
    <location>
        <begin position="287"/>
        <end position="297"/>
    </location>
</feature>
<dbReference type="GO" id="GO:0016020">
    <property type="term" value="C:membrane"/>
    <property type="evidence" value="ECO:0007669"/>
    <property type="project" value="UniProtKB-SubCell"/>
</dbReference>
<feature type="transmembrane region" description="Helical" evidence="6">
    <location>
        <begin position="206"/>
        <end position="228"/>
    </location>
</feature>
<feature type="transmembrane region" description="Helical" evidence="6">
    <location>
        <begin position="234"/>
        <end position="253"/>
    </location>
</feature>
<keyword evidence="7" id="KW-0732">Signal</keyword>
<dbReference type="AlphaFoldDB" id="A0AAN7TTZ9"/>